<sequence length="74" mass="8046">MAITKLVTGCSLGIEVQKGVDKLGDPIYTKKTFSNVNPSIGADDYFEVASAIEKVLDADCRNYIITDSSKLMNE</sequence>
<proteinExistence type="predicted"/>
<comment type="caution">
    <text evidence="2">The sequence shown here is derived from an EMBL/GenBank/DDBJ whole genome shotgun (WGS) entry which is preliminary data.</text>
</comment>
<protein>
    <submittedName>
        <fullName evidence="2">DUF1659 domain-containing protein</fullName>
    </submittedName>
</protein>
<dbReference type="Pfam" id="PF07872">
    <property type="entry name" value="DUF1659"/>
    <property type="match status" value="1"/>
</dbReference>
<dbReference type="RefSeq" id="WP_205449994.1">
    <property type="nucleotide sequence ID" value="NZ_JAVJAN010000074.1"/>
</dbReference>
<reference evidence="2 3" key="1">
    <citation type="submission" date="2023-09" db="EMBL/GenBank/DDBJ databases">
        <authorList>
            <person name="Zhai L."/>
        </authorList>
    </citation>
    <scope>NUCLEOTIDE SEQUENCE [LARGE SCALE GENOMIC DNA]</scope>
    <source>
        <strain evidence="2 3">5 N-1</strain>
    </source>
</reference>
<evidence type="ECO:0000313" key="3">
    <source>
        <dbReference type="Proteomes" id="UP001256646"/>
    </source>
</evidence>
<dbReference type="InterPro" id="IPR012454">
    <property type="entry name" value="DUF1659"/>
</dbReference>
<dbReference type="EMBL" id="JAVJAN010000074">
    <property type="protein sequence ID" value="MDR5588922.1"/>
    <property type="molecule type" value="Genomic_DNA"/>
</dbReference>
<evidence type="ECO:0000313" key="2">
    <source>
        <dbReference type="EMBL" id="MDR5588922.1"/>
    </source>
</evidence>
<feature type="domain" description="DUF1659" evidence="1">
    <location>
        <begin position="2"/>
        <end position="73"/>
    </location>
</feature>
<dbReference type="Proteomes" id="UP001256646">
    <property type="component" value="Unassembled WGS sequence"/>
</dbReference>
<gene>
    <name evidence="2" type="ORF">RGC78_15760</name>
</gene>
<accession>A0ABU1EKL0</accession>
<organism evidence="2 3">
    <name type="scientific">Clostridium aquiflavi</name>
    <dbReference type="NCBI Taxonomy" id="3073603"/>
    <lineage>
        <taxon>Bacteria</taxon>
        <taxon>Bacillati</taxon>
        <taxon>Bacillota</taxon>
        <taxon>Clostridia</taxon>
        <taxon>Eubacteriales</taxon>
        <taxon>Clostridiaceae</taxon>
        <taxon>Clostridium</taxon>
    </lineage>
</organism>
<name>A0ABU1EKL0_9CLOT</name>
<keyword evidence="3" id="KW-1185">Reference proteome</keyword>
<evidence type="ECO:0000259" key="1">
    <source>
        <dbReference type="Pfam" id="PF07872"/>
    </source>
</evidence>